<proteinExistence type="predicted"/>
<reference evidence="2" key="1">
    <citation type="submission" date="2016-10" db="EMBL/GenBank/DDBJ databases">
        <authorList>
            <person name="Varghese N."/>
            <person name="Submissions S."/>
        </authorList>
    </citation>
    <scope>NUCLEOTIDE SEQUENCE [LARGE SCALE GENOMIC DNA]</scope>
    <source>
        <strain evidence="2">CGMCC 1.8975</strain>
    </source>
</reference>
<dbReference type="RefSeq" id="WP_092737991.1">
    <property type="nucleotide sequence ID" value="NZ_FNOV01000002.1"/>
</dbReference>
<dbReference type="SUPFAM" id="SSF81901">
    <property type="entry name" value="HCP-like"/>
    <property type="match status" value="2"/>
</dbReference>
<keyword evidence="2" id="KW-1185">Reference proteome</keyword>
<protein>
    <recommendedName>
        <fullName evidence="3">TPR repeat</fullName>
    </recommendedName>
</protein>
<name>A0A1H3D3Y6_9BACT</name>
<dbReference type="SMART" id="SM00671">
    <property type="entry name" value="SEL1"/>
    <property type="match status" value="6"/>
</dbReference>
<dbReference type="Gene3D" id="1.25.40.10">
    <property type="entry name" value="Tetratricopeptide repeat domain"/>
    <property type="match status" value="1"/>
</dbReference>
<evidence type="ECO:0000313" key="1">
    <source>
        <dbReference type="EMBL" id="SDX61066.1"/>
    </source>
</evidence>
<accession>A0A1H3D3Y6</accession>
<dbReference type="STRING" id="651662.SAMN04488069_102213"/>
<organism evidence="1 2">
    <name type="scientific">Hymenobacter psychrophilus</name>
    <dbReference type="NCBI Taxonomy" id="651662"/>
    <lineage>
        <taxon>Bacteria</taxon>
        <taxon>Pseudomonadati</taxon>
        <taxon>Bacteroidota</taxon>
        <taxon>Cytophagia</taxon>
        <taxon>Cytophagales</taxon>
        <taxon>Hymenobacteraceae</taxon>
        <taxon>Hymenobacter</taxon>
    </lineage>
</organism>
<dbReference type="Pfam" id="PF08238">
    <property type="entry name" value="Sel1"/>
    <property type="match status" value="7"/>
</dbReference>
<dbReference type="OrthoDB" id="879166at2"/>
<sequence length="279" mass="31362">MPVTLFDNRFLPDTTRRAIIYLYRARFADNRTSHYTRRAIEMLLMAAEAGNISAASMLGIAYHEGWGRLPQDSSLAARWLQQAAAARHRLACYNLAILYDNGLGVEKNPNIARRYYTIAAKAGCSEAMYAVGTYYYWGHGIEPDYTKARKWFRRSAALGNAKAMQDLGRMYQRGVDGGRNAARAIRWFQQAVAAGDSRAHIGLGIEYAIKEEFPQARQHLELAAESDESHAMYLLGRWAEEGWDTPPNLADARFWFRAAAELGHEKAGFRLAGLEGEGF</sequence>
<dbReference type="AlphaFoldDB" id="A0A1H3D3Y6"/>
<dbReference type="EMBL" id="FNOV01000002">
    <property type="protein sequence ID" value="SDX61066.1"/>
    <property type="molecule type" value="Genomic_DNA"/>
</dbReference>
<dbReference type="InterPro" id="IPR011990">
    <property type="entry name" value="TPR-like_helical_dom_sf"/>
</dbReference>
<gene>
    <name evidence="1" type="ORF">SAMN04488069_102213</name>
</gene>
<dbReference type="InterPro" id="IPR006597">
    <property type="entry name" value="Sel1-like"/>
</dbReference>
<evidence type="ECO:0000313" key="2">
    <source>
        <dbReference type="Proteomes" id="UP000199249"/>
    </source>
</evidence>
<dbReference type="PANTHER" id="PTHR43628">
    <property type="entry name" value="ACTIVATOR OF C KINASE PROTEIN 1-RELATED"/>
    <property type="match status" value="1"/>
</dbReference>
<evidence type="ECO:0008006" key="3">
    <source>
        <dbReference type="Google" id="ProtNLM"/>
    </source>
</evidence>
<dbReference type="Proteomes" id="UP000199249">
    <property type="component" value="Unassembled WGS sequence"/>
</dbReference>
<dbReference type="InterPro" id="IPR052945">
    <property type="entry name" value="Mitotic_Regulator"/>
</dbReference>
<dbReference type="PANTHER" id="PTHR43628:SF1">
    <property type="entry name" value="CHITIN SYNTHASE REGULATORY FACTOR 2-RELATED"/>
    <property type="match status" value="1"/>
</dbReference>